<protein>
    <submittedName>
        <fullName evidence="2">Uncharacterized protein</fullName>
    </submittedName>
</protein>
<evidence type="ECO:0000313" key="1">
    <source>
        <dbReference type="EMBL" id="CAB4128259.1"/>
    </source>
</evidence>
<name>A0A6J7WMG3_9CAUD</name>
<dbReference type="EMBL" id="LR796231">
    <property type="protein sequence ID" value="CAB4128259.1"/>
    <property type="molecule type" value="Genomic_DNA"/>
</dbReference>
<sequence length="55" mass="6024">MSSLDRDQYRKVSQFSEMDFIRGMADSVSKGNGTANLLAGLAVGFLVNKAVRWGK</sequence>
<accession>A0A6J7WMG3</accession>
<gene>
    <name evidence="1" type="ORF">UFOVP113_30</name>
    <name evidence="2" type="ORF">UFOVP225_17</name>
</gene>
<reference evidence="2" key="1">
    <citation type="submission" date="2020-05" db="EMBL/GenBank/DDBJ databases">
        <authorList>
            <person name="Chiriac C."/>
            <person name="Salcher M."/>
            <person name="Ghai R."/>
            <person name="Kavagutti S V."/>
        </authorList>
    </citation>
    <scope>NUCLEOTIDE SEQUENCE</scope>
</reference>
<proteinExistence type="predicted"/>
<evidence type="ECO:0000313" key="2">
    <source>
        <dbReference type="EMBL" id="CAB5219036.1"/>
    </source>
</evidence>
<organism evidence="2">
    <name type="scientific">uncultured Caudovirales phage</name>
    <dbReference type="NCBI Taxonomy" id="2100421"/>
    <lineage>
        <taxon>Viruses</taxon>
        <taxon>Duplodnaviria</taxon>
        <taxon>Heunggongvirae</taxon>
        <taxon>Uroviricota</taxon>
        <taxon>Caudoviricetes</taxon>
        <taxon>Peduoviridae</taxon>
        <taxon>Maltschvirus</taxon>
        <taxon>Maltschvirus maltsch</taxon>
    </lineage>
</organism>
<dbReference type="EMBL" id="LR798275">
    <property type="protein sequence ID" value="CAB5219036.1"/>
    <property type="molecule type" value="Genomic_DNA"/>
</dbReference>